<keyword evidence="5" id="KW-1185">Reference proteome</keyword>
<dbReference type="PANTHER" id="PTHR28657">
    <property type="entry name" value="INDOLEAMINE 2,3-DIOXYGENASE"/>
    <property type="match status" value="1"/>
</dbReference>
<accession>A0AAV5X0W3</accession>
<gene>
    <name evidence="4" type="ORF">PFISCL1PPCAC_27837</name>
</gene>
<dbReference type="Gene3D" id="1.20.58.480">
    <property type="match status" value="1"/>
</dbReference>
<dbReference type="GO" id="GO:0020037">
    <property type="term" value="F:heme binding"/>
    <property type="evidence" value="ECO:0007669"/>
    <property type="project" value="InterPro"/>
</dbReference>
<evidence type="ECO:0000256" key="3">
    <source>
        <dbReference type="ARBA" id="ARBA00023004"/>
    </source>
</evidence>
<name>A0AAV5X0W3_9BILA</name>
<feature type="non-terminal residue" evidence="4">
    <location>
        <position position="1"/>
    </location>
</feature>
<dbReference type="GO" id="GO:0033754">
    <property type="term" value="F:indoleamine 2,3-dioxygenase activity"/>
    <property type="evidence" value="ECO:0007669"/>
    <property type="project" value="TreeGrafter"/>
</dbReference>
<comment type="caution">
    <text evidence="4">The sequence shown here is derived from an EMBL/GenBank/DDBJ whole genome shotgun (WGS) entry which is preliminary data.</text>
</comment>
<keyword evidence="2" id="KW-0479">Metal-binding</keyword>
<organism evidence="4 5">
    <name type="scientific">Pristionchus fissidentatus</name>
    <dbReference type="NCBI Taxonomy" id="1538716"/>
    <lineage>
        <taxon>Eukaryota</taxon>
        <taxon>Metazoa</taxon>
        <taxon>Ecdysozoa</taxon>
        <taxon>Nematoda</taxon>
        <taxon>Chromadorea</taxon>
        <taxon>Rhabditida</taxon>
        <taxon>Rhabditina</taxon>
        <taxon>Diplogasteromorpha</taxon>
        <taxon>Diplogasteroidea</taxon>
        <taxon>Neodiplogasteridae</taxon>
        <taxon>Pristionchus</taxon>
    </lineage>
</organism>
<keyword evidence="3" id="KW-0408">Iron</keyword>
<evidence type="ECO:0000313" key="4">
    <source>
        <dbReference type="EMBL" id="GMT36540.1"/>
    </source>
</evidence>
<dbReference type="GO" id="GO:0019441">
    <property type="term" value="P:L-tryptophan catabolic process to kynurenine"/>
    <property type="evidence" value="ECO:0007669"/>
    <property type="project" value="InterPro"/>
</dbReference>
<dbReference type="PANTHER" id="PTHR28657:SF5">
    <property type="entry name" value="INDOLEAMINE 2,3-DIOXYGENASE"/>
    <property type="match status" value="1"/>
</dbReference>
<comment type="similarity">
    <text evidence="1">Belongs to the indoleamine 2,3-dioxygenase family.</text>
</comment>
<reference evidence="4" key="1">
    <citation type="submission" date="2023-10" db="EMBL/GenBank/DDBJ databases">
        <title>Genome assembly of Pristionchus species.</title>
        <authorList>
            <person name="Yoshida K."/>
            <person name="Sommer R.J."/>
        </authorList>
    </citation>
    <scope>NUCLEOTIDE SEQUENCE</scope>
    <source>
        <strain evidence="4">RS5133</strain>
    </source>
</reference>
<proteinExistence type="inferred from homology"/>
<dbReference type="GO" id="GO:0034354">
    <property type="term" value="P:'de novo' NAD+ biosynthetic process from L-tryptophan"/>
    <property type="evidence" value="ECO:0007669"/>
    <property type="project" value="TreeGrafter"/>
</dbReference>
<feature type="non-terminal residue" evidence="4">
    <location>
        <position position="65"/>
    </location>
</feature>
<dbReference type="SUPFAM" id="SSF140959">
    <property type="entry name" value="Indolic compounds 2,3-dioxygenase-like"/>
    <property type="match status" value="1"/>
</dbReference>
<dbReference type="AlphaFoldDB" id="A0AAV5X0W3"/>
<evidence type="ECO:0000256" key="1">
    <source>
        <dbReference type="ARBA" id="ARBA00007119"/>
    </source>
</evidence>
<dbReference type="GO" id="GO:0005737">
    <property type="term" value="C:cytoplasm"/>
    <property type="evidence" value="ECO:0007669"/>
    <property type="project" value="TreeGrafter"/>
</dbReference>
<evidence type="ECO:0000313" key="5">
    <source>
        <dbReference type="Proteomes" id="UP001432322"/>
    </source>
</evidence>
<dbReference type="GO" id="GO:0004833">
    <property type="term" value="F:L-tryptophan 2,3-dioxygenase activity"/>
    <property type="evidence" value="ECO:0007669"/>
    <property type="project" value="TreeGrafter"/>
</dbReference>
<sequence length="65" mass="7305">LANRIRSHDQYPNAMKALRDLRSEHINLITLYVVMQMDKAGAQGAISPGKMLVGFLKTFRDVCTV</sequence>
<dbReference type="GO" id="GO:0046872">
    <property type="term" value="F:metal ion binding"/>
    <property type="evidence" value="ECO:0007669"/>
    <property type="project" value="UniProtKB-KW"/>
</dbReference>
<dbReference type="InterPro" id="IPR037217">
    <property type="entry name" value="Trp/Indoleamine_2_3_dOase-like"/>
</dbReference>
<protein>
    <submittedName>
        <fullName evidence="4">Uncharacterized protein</fullName>
    </submittedName>
</protein>
<dbReference type="EMBL" id="BTSY01000007">
    <property type="protein sequence ID" value="GMT36540.1"/>
    <property type="molecule type" value="Genomic_DNA"/>
</dbReference>
<dbReference type="Proteomes" id="UP001432322">
    <property type="component" value="Unassembled WGS sequence"/>
</dbReference>
<evidence type="ECO:0000256" key="2">
    <source>
        <dbReference type="ARBA" id="ARBA00022723"/>
    </source>
</evidence>
<dbReference type="InterPro" id="IPR000898">
    <property type="entry name" value="Indolamine_dOase"/>
</dbReference>